<dbReference type="EMBL" id="FCOJ02000009">
    <property type="protein sequence ID" value="SAK53366.1"/>
    <property type="molecule type" value="Genomic_DNA"/>
</dbReference>
<evidence type="ECO:0000313" key="1">
    <source>
        <dbReference type="EMBL" id="SAK53366.1"/>
    </source>
</evidence>
<evidence type="ECO:0000313" key="2">
    <source>
        <dbReference type="Proteomes" id="UP000054596"/>
    </source>
</evidence>
<organism evidence="1 2">
    <name type="scientific">Caballeronia glebae</name>
    <dbReference type="NCBI Taxonomy" id="1777143"/>
    <lineage>
        <taxon>Bacteria</taxon>
        <taxon>Pseudomonadati</taxon>
        <taxon>Pseudomonadota</taxon>
        <taxon>Betaproteobacteria</taxon>
        <taxon>Burkholderiales</taxon>
        <taxon>Burkholderiaceae</taxon>
        <taxon>Caballeronia</taxon>
    </lineage>
</organism>
<dbReference type="Proteomes" id="UP000054596">
    <property type="component" value="Unassembled WGS sequence"/>
</dbReference>
<dbReference type="RefSeq" id="WP_235023236.1">
    <property type="nucleotide sequence ID" value="NZ_FCOJ02000009.1"/>
</dbReference>
<dbReference type="STRING" id="1777143.AWB82_01807"/>
<sequence>MQVSFDGLTVALEDVQDNPARYARQLERAKKSPGYAVCRCQERVAGRLLRLVVRRYGALFHLARWPDDGPNHDEISCPFYAAAPIKDGRTPDALSAIQQTPAGLNVKLDASLSVRTLERSIRAEGGSSLTTTTRRAAPLLGFLQRVWLEANLHVWQGGSTRGWSQCNAQLVAALGDGKLNGKPIHEVLHVMRRHDENQAQSIVAEFNAFLDEITTTPQASQRRLVLGELRGVVASKYGFVVALRQTKRTFFASTPVIESAAASFRSAWAMTGNASARVVILALIERTRDGNLRIIDLALQLCSSSFVPCDSSYEVEMANRLVAERRRFIKPLRLEAGDVMLPDFQLTDTRQPTAIEIYGMQGNEQYLARKKEKQVLYARAATPCVEWIPPADLASVRLPKPLT</sequence>
<dbReference type="InterPro" id="IPR009553">
    <property type="entry name" value="DUF1173"/>
</dbReference>
<proteinExistence type="predicted"/>
<comment type="caution">
    <text evidence="1">The sequence shown here is derived from an EMBL/GenBank/DDBJ whole genome shotgun (WGS) entry which is preliminary data.</text>
</comment>
<reference evidence="1" key="1">
    <citation type="submission" date="2016-01" db="EMBL/GenBank/DDBJ databases">
        <authorList>
            <person name="Peeters C."/>
        </authorList>
    </citation>
    <scope>NUCLEOTIDE SEQUENCE [LARGE SCALE GENOMIC DNA]</scope>
    <source>
        <strain evidence="1">LMG 29325</strain>
    </source>
</reference>
<dbReference type="Pfam" id="PF06666">
    <property type="entry name" value="DUF1173"/>
    <property type="match status" value="1"/>
</dbReference>
<keyword evidence="2" id="KW-1185">Reference proteome</keyword>
<gene>
    <name evidence="1" type="ORF">AWB82_01807</name>
</gene>
<evidence type="ECO:0008006" key="3">
    <source>
        <dbReference type="Google" id="ProtNLM"/>
    </source>
</evidence>
<name>A0A158A6U9_9BURK</name>
<dbReference type="AlphaFoldDB" id="A0A158A6U9"/>
<protein>
    <recommendedName>
        <fullName evidence="3">DUF1173 domain-containing protein</fullName>
    </recommendedName>
</protein>
<accession>A0A158A6U9</accession>